<dbReference type="AlphaFoldDB" id="A0A2R8AY32"/>
<dbReference type="OrthoDB" id="9776822at2"/>
<organism evidence="5 6">
    <name type="scientific">Pseudoprimorskyibacter insulae</name>
    <dbReference type="NCBI Taxonomy" id="1695997"/>
    <lineage>
        <taxon>Bacteria</taxon>
        <taxon>Pseudomonadati</taxon>
        <taxon>Pseudomonadota</taxon>
        <taxon>Alphaproteobacteria</taxon>
        <taxon>Rhodobacterales</taxon>
        <taxon>Paracoccaceae</taxon>
        <taxon>Pseudoprimorskyibacter</taxon>
    </lineage>
</organism>
<sequence length="299" mass="31418">MRFLAIGEAMVELSVAQDGSYQRGFAGDTLNTAWYVRAALGGGAGFMTSIGQDALSDQMLAFIAGAGIDTARIRRHPSRTVGLYMISLNSGERSFSYWRDSSAARTLADDRAGLAAALSGAEMLYFSGITLAILAPVRRMALLEALQTCRNAGATVAFDPNLRPRLWTCTEEMVETINIAAGYADIILPSFDDEAAAFGDQTIEATAQRYASAGAREVMVKNGGGAMCVLSQGQVTHVPAMGAVTPVDTTGAGDSFNGGYLAARLQGISPIDAVRAGHETARRVVMHPGGLVPMETLVA</sequence>
<accession>A0A2R8AY32</accession>
<dbReference type="PROSITE" id="PS00584">
    <property type="entry name" value="PFKB_KINASES_2"/>
    <property type="match status" value="1"/>
</dbReference>
<dbReference type="InterPro" id="IPR029056">
    <property type="entry name" value="Ribokinase-like"/>
</dbReference>
<dbReference type="InterPro" id="IPR050306">
    <property type="entry name" value="PfkB_Carbo_kinase"/>
</dbReference>
<dbReference type="GO" id="GO:0042840">
    <property type="term" value="P:D-glucuronate catabolic process"/>
    <property type="evidence" value="ECO:0007669"/>
    <property type="project" value="TreeGrafter"/>
</dbReference>
<dbReference type="Gene3D" id="3.40.1190.20">
    <property type="match status" value="1"/>
</dbReference>
<protein>
    <submittedName>
        <fullName evidence="5">2-dehydro-3-deoxygluconokinase</fullName>
        <ecNumber evidence="5">2.7.1.45</ecNumber>
    </submittedName>
</protein>
<keyword evidence="2 5" id="KW-0808">Transferase</keyword>
<gene>
    <name evidence="5" type="primary">kdgK_3</name>
    <name evidence="5" type="ORF">PRI8871_02765</name>
</gene>
<evidence type="ECO:0000313" key="5">
    <source>
        <dbReference type="EMBL" id="SPF80952.1"/>
    </source>
</evidence>
<dbReference type="GO" id="GO:0005829">
    <property type="term" value="C:cytosol"/>
    <property type="evidence" value="ECO:0007669"/>
    <property type="project" value="TreeGrafter"/>
</dbReference>
<dbReference type="EMBL" id="OMOJ01000006">
    <property type="protein sequence ID" value="SPF80952.1"/>
    <property type="molecule type" value="Genomic_DNA"/>
</dbReference>
<dbReference type="Proteomes" id="UP000244904">
    <property type="component" value="Unassembled WGS sequence"/>
</dbReference>
<dbReference type="RefSeq" id="WP_108886813.1">
    <property type="nucleotide sequence ID" value="NZ_OMOJ01000006.1"/>
</dbReference>
<dbReference type="PANTHER" id="PTHR43085">
    <property type="entry name" value="HEXOKINASE FAMILY MEMBER"/>
    <property type="match status" value="1"/>
</dbReference>
<evidence type="ECO:0000256" key="3">
    <source>
        <dbReference type="ARBA" id="ARBA00022777"/>
    </source>
</evidence>
<dbReference type="SUPFAM" id="SSF53613">
    <property type="entry name" value="Ribokinase-like"/>
    <property type="match status" value="1"/>
</dbReference>
<dbReference type="GO" id="GO:0006974">
    <property type="term" value="P:DNA damage response"/>
    <property type="evidence" value="ECO:0007669"/>
    <property type="project" value="TreeGrafter"/>
</dbReference>
<dbReference type="GO" id="GO:0008673">
    <property type="term" value="F:2-dehydro-3-deoxygluconokinase activity"/>
    <property type="evidence" value="ECO:0007669"/>
    <property type="project" value="UniProtKB-EC"/>
</dbReference>
<dbReference type="InterPro" id="IPR002173">
    <property type="entry name" value="Carboh/pur_kinase_PfkB_CS"/>
</dbReference>
<evidence type="ECO:0000259" key="4">
    <source>
        <dbReference type="Pfam" id="PF00294"/>
    </source>
</evidence>
<evidence type="ECO:0000256" key="1">
    <source>
        <dbReference type="ARBA" id="ARBA00010688"/>
    </source>
</evidence>
<name>A0A2R8AY32_9RHOB</name>
<dbReference type="GO" id="GO:0019698">
    <property type="term" value="P:D-galacturonate catabolic process"/>
    <property type="evidence" value="ECO:0007669"/>
    <property type="project" value="TreeGrafter"/>
</dbReference>
<evidence type="ECO:0000313" key="6">
    <source>
        <dbReference type="Proteomes" id="UP000244904"/>
    </source>
</evidence>
<reference evidence="6" key="1">
    <citation type="submission" date="2018-03" db="EMBL/GenBank/DDBJ databases">
        <authorList>
            <person name="Rodrigo-Torres L."/>
            <person name="Arahal R. D."/>
            <person name="Lucena T."/>
        </authorList>
    </citation>
    <scope>NUCLEOTIDE SEQUENCE [LARGE SCALE GENOMIC DNA]</scope>
    <source>
        <strain evidence="6">CECT 8871</strain>
    </source>
</reference>
<dbReference type="EC" id="2.7.1.45" evidence="5"/>
<dbReference type="InterPro" id="IPR011611">
    <property type="entry name" value="PfkB_dom"/>
</dbReference>
<dbReference type="Pfam" id="PF00294">
    <property type="entry name" value="PfkB"/>
    <property type="match status" value="1"/>
</dbReference>
<evidence type="ECO:0000256" key="2">
    <source>
        <dbReference type="ARBA" id="ARBA00022679"/>
    </source>
</evidence>
<keyword evidence="6" id="KW-1185">Reference proteome</keyword>
<feature type="domain" description="Carbohydrate kinase PfkB" evidence="4">
    <location>
        <begin position="5"/>
        <end position="296"/>
    </location>
</feature>
<keyword evidence="3 5" id="KW-0418">Kinase</keyword>
<dbReference type="CDD" id="cd01166">
    <property type="entry name" value="KdgK"/>
    <property type="match status" value="1"/>
</dbReference>
<proteinExistence type="inferred from homology"/>
<comment type="similarity">
    <text evidence="1">Belongs to the carbohydrate kinase PfkB family.</text>
</comment>
<dbReference type="PANTHER" id="PTHR43085:SF15">
    <property type="entry name" value="2-DEHYDRO-3-DEOXYGLUCONOKINASE"/>
    <property type="match status" value="1"/>
</dbReference>